<dbReference type="OrthoDB" id="4070503at2759"/>
<dbReference type="AlphaFoldDB" id="A0A0A8L3H7"/>
<proteinExistence type="predicted"/>
<evidence type="ECO:0000313" key="2">
    <source>
        <dbReference type="EMBL" id="CDO92678.1"/>
    </source>
</evidence>
<dbReference type="GO" id="GO:0043495">
    <property type="term" value="F:protein-membrane adaptor activity"/>
    <property type="evidence" value="ECO:0007669"/>
    <property type="project" value="InterPro"/>
</dbReference>
<dbReference type="Proteomes" id="UP000031516">
    <property type="component" value="Unassembled WGS sequence"/>
</dbReference>
<accession>A0A0A8L3H7</accession>
<dbReference type="Pfam" id="PF17321">
    <property type="entry name" value="Vac17"/>
    <property type="match status" value="1"/>
</dbReference>
<gene>
    <name evidence="2" type="ORF">KLDO_g993</name>
</gene>
<evidence type="ECO:0000256" key="1">
    <source>
        <dbReference type="SAM" id="MobiDB-lite"/>
    </source>
</evidence>
<organism evidence="2 3">
    <name type="scientific">Kluyveromyces dobzhanskii CBS 2104</name>
    <dbReference type="NCBI Taxonomy" id="1427455"/>
    <lineage>
        <taxon>Eukaryota</taxon>
        <taxon>Fungi</taxon>
        <taxon>Dikarya</taxon>
        <taxon>Ascomycota</taxon>
        <taxon>Saccharomycotina</taxon>
        <taxon>Saccharomycetes</taxon>
        <taxon>Saccharomycetales</taxon>
        <taxon>Saccharomycetaceae</taxon>
        <taxon>Kluyveromyces</taxon>
    </lineage>
</organism>
<reference evidence="2 3" key="1">
    <citation type="submission" date="2014-03" db="EMBL/GenBank/DDBJ databases">
        <title>The genome of Kluyveromyces dobzhanskii.</title>
        <authorList>
            <person name="Nystedt B."/>
            <person name="Astrom S."/>
        </authorList>
    </citation>
    <scope>NUCLEOTIDE SEQUENCE [LARGE SCALE GENOMIC DNA]</scope>
    <source>
        <strain evidence="2 3">CBS 2104</strain>
    </source>
</reference>
<dbReference type="GO" id="GO:0000011">
    <property type="term" value="P:vacuole inheritance"/>
    <property type="evidence" value="ECO:0007669"/>
    <property type="project" value="InterPro"/>
</dbReference>
<keyword evidence="3" id="KW-1185">Reference proteome</keyword>
<feature type="region of interest" description="Disordered" evidence="1">
    <location>
        <begin position="276"/>
        <end position="302"/>
    </location>
</feature>
<sequence length="338" mass="38150">MPLKTLKIIERNRDSLIASPIKDKNVIQKEREEEILDCTSPVNRTVKFEEENIEFLQHLDTLKRANSLPGSPMPDTLLESQMFSKEHKTLRMAKSYDVGLNCKANKNKNWEFFKNKNRLSLSVFDEVDTDASDEETVISVSPPNISNYLFKTENQLTSKPLRRYNSHESILSVRNPVKTAPAHLIMRQTYPSIWQKRTIVTQPTTSFNNSGSTARPTIESPHLSKHMLSQFIKPPVKKSGGWFGASNSTSLTYSIFQKWFNSNSLVTKEVGNPNRSAISSGRPILQKQPHQSSSNNHSTSVVLGPNGSKFVRGLSDPLVTCTVSYSELQEALSTEFNF</sequence>
<name>A0A0A8L3H7_9SACH</name>
<feature type="compositionally biased region" description="Polar residues" evidence="1">
    <location>
        <begin position="288"/>
        <end position="301"/>
    </location>
</feature>
<dbReference type="EMBL" id="CCBQ010000018">
    <property type="protein sequence ID" value="CDO92678.1"/>
    <property type="molecule type" value="Genomic_DNA"/>
</dbReference>
<evidence type="ECO:0000313" key="3">
    <source>
        <dbReference type="Proteomes" id="UP000031516"/>
    </source>
</evidence>
<protein>
    <submittedName>
        <fullName evidence="2">WGS project CCBQ000000000 data, contig MAT</fullName>
    </submittedName>
</protein>
<comment type="caution">
    <text evidence="2">The sequence shown here is derived from an EMBL/GenBank/DDBJ whole genome shotgun (WGS) entry which is preliminary data.</text>
</comment>
<dbReference type="InterPro" id="IPR035293">
    <property type="entry name" value="Vac17"/>
</dbReference>